<sequence length="374" mass="39012">MCGWGRDGQAFLQPCFPWRPSCNDCLYYRNTAWKSVHIGVVDRSGVGGGEAAPRVSCFGGASGTVERGAEGRQHAAGGESQASTSCGGGAGQAKGEARGAAVEGEAASGSLGAGDWSRDSGGEVDVVAAHFRGMLSLTDEVTDDWAFLKDFLGLKPPHIRDSETGELTTVRPHAQTQPPTPTVQVVPQLTPPSPSLNIRPPQGLLSSPLPHASPVPPPSTTPLPSISTLVRYTPASSPCVSSVGSESLPGPGTHLAPPLTPEDGGRSLDTLPDPHQFSDSDSSCVVPSEGSAFRSVAPSPGDLQDTKPSPSLLRDLLVLGKPPRSQHDQVNPHTPQLHRSRRCKFCTGRYSCSPRPSAGFQQGITTSRAAPPFI</sequence>
<dbReference type="AlphaFoldDB" id="A0A5B7ETH6"/>
<gene>
    <name evidence="2" type="ORF">E2C01_031069</name>
</gene>
<feature type="region of interest" description="Disordered" evidence="1">
    <location>
        <begin position="68"/>
        <end position="119"/>
    </location>
</feature>
<proteinExistence type="predicted"/>
<organism evidence="2 3">
    <name type="scientific">Portunus trituberculatus</name>
    <name type="common">Swimming crab</name>
    <name type="synonym">Neptunus trituberculatus</name>
    <dbReference type="NCBI Taxonomy" id="210409"/>
    <lineage>
        <taxon>Eukaryota</taxon>
        <taxon>Metazoa</taxon>
        <taxon>Ecdysozoa</taxon>
        <taxon>Arthropoda</taxon>
        <taxon>Crustacea</taxon>
        <taxon>Multicrustacea</taxon>
        <taxon>Malacostraca</taxon>
        <taxon>Eumalacostraca</taxon>
        <taxon>Eucarida</taxon>
        <taxon>Decapoda</taxon>
        <taxon>Pleocyemata</taxon>
        <taxon>Brachyura</taxon>
        <taxon>Eubrachyura</taxon>
        <taxon>Portunoidea</taxon>
        <taxon>Portunidae</taxon>
        <taxon>Portuninae</taxon>
        <taxon>Portunus</taxon>
    </lineage>
</organism>
<evidence type="ECO:0000313" key="3">
    <source>
        <dbReference type="Proteomes" id="UP000324222"/>
    </source>
</evidence>
<feature type="region of interest" description="Disordered" evidence="1">
    <location>
        <begin position="168"/>
        <end position="310"/>
    </location>
</feature>
<evidence type="ECO:0000313" key="2">
    <source>
        <dbReference type="EMBL" id="MPC37582.1"/>
    </source>
</evidence>
<evidence type="ECO:0000256" key="1">
    <source>
        <dbReference type="SAM" id="MobiDB-lite"/>
    </source>
</evidence>
<reference evidence="2 3" key="1">
    <citation type="submission" date="2019-05" db="EMBL/GenBank/DDBJ databases">
        <title>Another draft genome of Portunus trituberculatus and its Hox gene families provides insights of decapod evolution.</title>
        <authorList>
            <person name="Jeong J.-H."/>
            <person name="Song I."/>
            <person name="Kim S."/>
            <person name="Choi T."/>
            <person name="Kim D."/>
            <person name="Ryu S."/>
            <person name="Kim W."/>
        </authorList>
    </citation>
    <scope>NUCLEOTIDE SEQUENCE [LARGE SCALE GENOMIC DNA]</scope>
    <source>
        <tissue evidence="2">Muscle</tissue>
    </source>
</reference>
<dbReference type="Proteomes" id="UP000324222">
    <property type="component" value="Unassembled WGS sequence"/>
</dbReference>
<dbReference type="EMBL" id="VSRR010003825">
    <property type="protein sequence ID" value="MPC37582.1"/>
    <property type="molecule type" value="Genomic_DNA"/>
</dbReference>
<protein>
    <submittedName>
        <fullName evidence="2">Uncharacterized protein</fullName>
    </submittedName>
</protein>
<name>A0A5B7ETH6_PORTR</name>
<feature type="compositionally biased region" description="Low complexity" evidence="1">
    <location>
        <begin position="98"/>
        <end position="114"/>
    </location>
</feature>
<feature type="compositionally biased region" description="Low complexity" evidence="1">
    <location>
        <begin position="236"/>
        <end position="247"/>
    </location>
</feature>
<accession>A0A5B7ETH6</accession>
<keyword evidence="3" id="KW-1185">Reference proteome</keyword>
<comment type="caution">
    <text evidence="2">The sequence shown here is derived from an EMBL/GenBank/DDBJ whole genome shotgun (WGS) entry which is preliminary data.</text>
</comment>
<feature type="compositionally biased region" description="Pro residues" evidence="1">
    <location>
        <begin position="211"/>
        <end position="221"/>
    </location>
</feature>